<dbReference type="EMBL" id="PFPI01000046">
    <property type="protein sequence ID" value="PIZ92820.1"/>
    <property type="molecule type" value="Genomic_DNA"/>
</dbReference>
<proteinExistence type="predicted"/>
<sequence length="136" mass="15250">MRGLREVAADDEVDKVDVSERRVFPDEPLLEAIEQCVDEADALALDGEERVLADLCELADDPGRAGLDVLGQGVLRDEVHGVVIAEHFVCESLQFFLSSHDESPVAWLWFECVHNIENTDTLYALKHRYILPPAHI</sequence>
<name>A0A2M7V2Y3_9BACT</name>
<evidence type="ECO:0000313" key="2">
    <source>
        <dbReference type="Proteomes" id="UP000230078"/>
    </source>
</evidence>
<reference evidence="2" key="1">
    <citation type="submission" date="2017-09" db="EMBL/GenBank/DDBJ databases">
        <title>Depth-based differentiation of microbial function through sediment-hosted aquifers and enrichment of novel symbionts in the deep terrestrial subsurface.</title>
        <authorList>
            <person name="Probst A.J."/>
            <person name="Ladd B."/>
            <person name="Jarett J.K."/>
            <person name="Geller-Mcgrath D.E."/>
            <person name="Sieber C.M.K."/>
            <person name="Emerson J.B."/>
            <person name="Anantharaman K."/>
            <person name="Thomas B.C."/>
            <person name="Malmstrom R."/>
            <person name="Stieglmeier M."/>
            <person name="Klingl A."/>
            <person name="Woyke T."/>
            <person name="Ryan C.M."/>
            <person name="Banfield J.F."/>
        </authorList>
    </citation>
    <scope>NUCLEOTIDE SEQUENCE [LARGE SCALE GENOMIC DNA]</scope>
</reference>
<evidence type="ECO:0000313" key="1">
    <source>
        <dbReference type="EMBL" id="PIZ92820.1"/>
    </source>
</evidence>
<dbReference type="Proteomes" id="UP000230078">
    <property type="component" value="Unassembled WGS sequence"/>
</dbReference>
<organism evidence="1 2">
    <name type="scientific">Candidatus Magasanikbacteria bacterium CG_4_10_14_0_2_um_filter_41_31</name>
    <dbReference type="NCBI Taxonomy" id="1974639"/>
    <lineage>
        <taxon>Bacteria</taxon>
        <taxon>Candidatus Magasanikiibacteriota</taxon>
    </lineage>
</organism>
<comment type="caution">
    <text evidence="1">The sequence shown here is derived from an EMBL/GenBank/DDBJ whole genome shotgun (WGS) entry which is preliminary data.</text>
</comment>
<gene>
    <name evidence="1" type="ORF">COX83_03480</name>
</gene>
<accession>A0A2M7V2Y3</accession>
<protein>
    <submittedName>
        <fullName evidence="1">Uncharacterized protein</fullName>
    </submittedName>
</protein>
<dbReference type="AlphaFoldDB" id="A0A2M7V2Y3"/>